<feature type="transmembrane region" description="Helical" evidence="1">
    <location>
        <begin position="123"/>
        <end position="140"/>
    </location>
</feature>
<evidence type="ECO:0000313" key="3">
    <source>
        <dbReference type="Proteomes" id="UP000823844"/>
    </source>
</evidence>
<dbReference type="EMBL" id="JAHLFT010000118">
    <property type="protein sequence ID" value="MBU3829220.1"/>
    <property type="molecule type" value="Genomic_DNA"/>
</dbReference>
<keyword evidence="1" id="KW-0812">Transmembrane</keyword>
<protein>
    <submittedName>
        <fullName evidence="2">Uncharacterized protein</fullName>
    </submittedName>
</protein>
<dbReference type="Proteomes" id="UP000823844">
    <property type="component" value="Unassembled WGS sequence"/>
</dbReference>
<reference evidence="2" key="2">
    <citation type="submission" date="2021-04" db="EMBL/GenBank/DDBJ databases">
        <authorList>
            <person name="Gilroy R."/>
        </authorList>
    </citation>
    <scope>NUCLEOTIDE SEQUENCE</scope>
    <source>
        <strain evidence="2">F6-686</strain>
    </source>
</reference>
<feature type="transmembrane region" description="Helical" evidence="1">
    <location>
        <begin position="29"/>
        <end position="45"/>
    </location>
</feature>
<organism evidence="2 3">
    <name type="scientific">Candidatus Lactobacillus pullistercoris</name>
    <dbReference type="NCBI Taxonomy" id="2838636"/>
    <lineage>
        <taxon>Bacteria</taxon>
        <taxon>Bacillati</taxon>
        <taxon>Bacillota</taxon>
        <taxon>Bacilli</taxon>
        <taxon>Lactobacillales</taxon>
        <taxon>Lactobacillaceae</taxon>
        <taxon>Lactobacillus</taxon>
    </lineage>
</organism>
<proteinExistence type="predicted"/>
<feature type="transmembrane region" description="Helical" evidence="1">
    <location>
        <begin position="57"/>
        <end position="76"/>
    </location>
</feature>
<keyword evidence="1" id="KW-0472">Membrane</keyword>
<comment type="caution">
    <text evidence="2">The sequence shown here is derived from an EMBL/GenBank/DDBJ whole genome shotgun (WGS) entry which is preliminary data.</text>
</comment>
<dbReference type="AlphaFoldDB" id="A0A9E2NUJ8"/>
<evidence type="ECO:0000256" key="1">
    <source>
        <dbReference type="SAM" id="Phobius"/>
    </source>
</evidence>
<gene>
    <name evidence="2" type="ORF">H9806_08935</name>
</gene>
<accession>A0A9E2NUJ8</accession>
<reference evidence="2" key="1">
    <citation type="journal article" date="2021" name="PeerJ">
        <title>Extensive microbial diversity within the chicken gut microbiome revealed by metagenomics and culture.</title>
        <authorList>
            <person name="Gilroy R."/>
            <person name="Ravi A."/>
            <person name="Getino M."/>
            <person name="Pursley I."/>
            <person name="Horton D.L."/>
            <person name="Alikhan N.F."/>
            <person name="Baker D."/>
            <person name="Gharbi K."/>
            <person name="Hall N."/>
            <person name="Watson M."/>
            <person name="Adriaenssens E.M."/>
            <person name="Foster-Nyarko E."/>
            <person name="Jarju S."/>
            <person name="Secka A."/>
            <person name="Antonio M."/>
            <person name="Oren A."/>
            <person name="Chaudhuri R.R."/>
            <person name="La Ragione R."/>
            <person name="Hildebrand F."/>
            <person name="Pallen M.J."/>
        </authorList>
    </citation>
    <scope>NUCLEOTIDE SEQUENCE</scope>
    <source>
        <strain evidence="2">F6-686</strain>
    </source>
</reference>
<keyword evidence="1" id="KW-1133">Transmembrane helix</keyword>
<sequence>MIENNYDLIEHLKLIEQQVQRMADNSFKIKNWAITIISGGLLYWLKGDVAKQDSHWLIGLILLATCMFWWLDAYYLTLEKCYRELYLKAQNGEESSYNLSIREFLNRSNIMCTAITSKSFTHTYLLLLFFEIALFMYKYVKW</sequence>
<evidence type="ECO:0000313" key="2">
    <source>
        <dbReference type="EMBL" id="MBU3829220.1"/>
    </source>
</evidence>
<name>A0A9E2NUJ8_9LACO</name>